<protein>
    <recommendedName>
        <fullName evidence="6">Nucleoside phosphorylase domain-containing protein</fullName>
    </recommendedName>
</protein>
<dbReference type="InterPro" id="IPR027417">
    <property type="entry name" value="P-loop_NTPase"/>
</dbReference>
<dbReference type="Pfam" id="PF01048">
    <property type="entry name" value="PNP_UDP_1"/>
    <property type="match status" value="1"/>
</dbReference>
<evidence type="ECO:0000313" key="4">
    <source>
        <dbReference type="EMBL" id="KAF7508034.1"/>
    </source>
</evidence>
<organism evidence="4 5">
    <name type="scientific">Endocarpon pusillum</name>
    <dbReference type="NCBI Taxonomy" id="364733"/>
    <lineage>
        <taxon>Eukaryota</taxon>
        <taxon>Fungi</taxon>
        <taxon>Dikarya</taxon>
        <taxon>Ascomycota</taxon>
        <taxon>Pezizomycotina</taxon>
        <taxon>Eurotiomycetes</taxon>
        <taxon>Chaetothyriomycetidae</taxon>
        <taxon>Verrucariales</taxon>
        <taxon>Verrucariaceae</taxon>
        <taxon>Endocarpon</taxon>
    </lineage>
</organism>
<dbReference type="InterPro" id="IPR002182">
    <property type="entry name" value="NB-ARC"/>
</dbReference>
<dbReference type="OrthoDB" id="4120585at2759"/>
<dbReference type="Pfam" id="PF13424">
    <property type="entry name" value="TPR_12"/>
    <property type="match status" value="2"/>
</dbReference>
<dbReference type="Proteomes" id="UP000606974">
    <property type="component" value="Unassembled WGS sequence"/>
</dbReference>
<dbReference type="SMART" id="SM00028">
    <property type="entry name" value="TPR"/>
    <property type="match status" value="5"/>
</dbReference>
<keyword evidence="5" id="KW-1185">Reference proteome</keyword>
<dbReference type="SUPFAM" id="SSF52540">
    <property type="entry name" value="P-loop containing nucleoside triphosphate hydrolases"/>
    <property type="match status" value="1"/>
</dbReference>
<dbReference type="PRINTS" id="PR00381">
    <property type="entry name" value="KINESINLIGHT"/>
</dbReference>
<feature type="domain" description="NB-ARC" evidence="2">
    <location>
        <begin position="385"/>
        <end position="529"/>
    </location>
</feature>
<reference evidence="4" key="1">
    <citation type="submission" date="2020-02" db="EMBL/GenBank/DDBJ databases">
        <authorList>
            <person name="Palmer J.M."/>
        </authorList>
    </citation>
    <scope>NUCLEOTIDE SEQUENCE</scope>
    <source>
        <strain evidence="4">EPUS1.4</strain>
        <tissue evidence="4">Thallus</tissue>
    </source>
</reference>
<feature type="repeat" description="TPR" evidence="1">
    <location>
        <begin position="926"/>
        <end position="959"/>
    </location>
</feature>
<dbReference type="PANTHER" id="PTHR46082:SF6">
    <property type="entry name" value="AAA+ ATPASE DOMAIN-CONTAINING PROTEIN-RELATED"/>
    <property type="match status" value="1"/>
</dbReference>
<dbReference type="EMBL" id="JAACFV010000059">
    <property type="protein sequence ID" value="KAF7508034.1"/>
    <property type="molecule type" value="Genomic_DNA"/>
</dbReference>
<dbReference type="GO" id="GO:0003824">
    <property type="term" value="F:catalytic activity"/>
    <property type="evidence" value="ECO:0007669"/>
    <property type="project" value="InterPro"/>
</dbReference>
<dbReference type="Gene3D" id="3.40.50.300">
    <property type="entry name" value="P-loop containing nucleotide triphosphate hydrolases"/>
    <property type="match status" value="1"/>
</dbReference>
<dbReference type="SUPFAM" id="SSF48452">
    <property type="entry name" value="TPR-like"/>
    <property type="match status" value="3"/>
</dbReference>
<dbReference type="InterPro" id="IPR019734">
    <property type="entry name" value="TPR_rpt"/>
</dbReference>
<feature type="domain" description="Nucleoside phosphorylase" evidence="3">
    <location>
        <begin position="35"/>
        <end position="311"/>
    </location>
</feature>
<dbReference type="Pfam" id="PF00931">
    <property type="entry name" value="NB-ARC"/>
    <property type="match status" value="1"/>
</dbReference>
<dbReference type="GO" id="GO:0009116">
    <property type="term" value="P:nucleoside metabolic process"/>
    <property type="evidence" value="ECO:0007669"/>
    <property type="project" value="InterPro"/>
</dbReference>
<dbReference type="InterPro" id="IPR000845">
    <property type="entry name" value="Nucleoside_phosphorylase_d"/>
</dbReference>
<name>A0A8H7AH68_9EURO</name>
<dbReference type="Gene3D" id="1.25.40.10">
    <property type="entry name" value="Tetratricopeptide repeat domain"/>
    <property type="match status" value="2"/>
</dbReference>
<feature type="repeat" description="TPR" evidence="1">
    <location>
        <begin position="884"/>
        <end position="917"/>
    </location>
</feature>
<evidence type="ECO:0008006" key="6">
    <source>
        <dbReference type="Google" id="ProtNLM"/>
    </source>
</evidence>
<comment type="caution">
    <text evidence="4">The sequence shown here is derived from an EMBL/GenBank/DDBJ whole genome shotgun (WGS) entry which is preliminary data.</text>
</comment>
<dbReference type="PROSITE" id="PS50005">
    <property type="entry name" value="TPR"/>
    <property type="match status" value="4"/>
</dbReference>
<dbReference type="PANTHER" id="PTHR46082">
    <property type="entry name" value="ATP/GTP-BINDING PROTEIN-RELATED"/>
    <property type="match status" value="1"/>
</dbReference>
<dbReference type="InterPro" id="IPR011990">
    <property type="entry name" value="TPR-like_helical_dom_sf"/>
</dbReference>
<sequence length="1033" mass="115327">MPRKAGLQLPKERILSLSAIMASAPQKPLSHADYTVACICPMGLELAPVEGMLDETHDPLPTIRCQNAYTLGKIGGHNVVVAVLPEIGNCAAATVATQLLNDFPAIRFGLLVGIGGGVPGDGGEDDVRLGDVVVSQPTATFGGVVQYDLGRILVNGNFERTGQLNKPPSVLSANLRKLQAQHLRVGSQILRYLSEMIQRYPRMRSQYSFPATELDQLFLASYPHEPGVACDKCDGQQTISRPARSDSEPRIHYGTIGSANLVVKDSVVRDELKRDMKILCVEMEAGGLMNDFPCLVIRGICDYADSHKNKRWQPYAAAVASAYMKELLMAIPAAQVAQTRNAIKSTASPFQLGLHLGEAPVIDPNLFVGRFSELESMHEILQDTRSQEQGRLILGGMGGIGKTQLVIAYSRLHRSSYESIFWLNAASEVALQRSMRLMAERVLEVAECEKLKDEQTVLRIRRWLSETFNTRWLLIFDNYDDPDLFDIRKYYPYAAHGSIIITTRMPDQVSGKQVHVRALKHIDESLQVLETRSERPNVIDDVSARRLAERLGGLPLALATAGAYLQKSTLSFEQYLQEYEKRWNLNPRRPLHLEEYQNRTLYTTWDLSYVRLKNNDPSAAKLLKLLAYFDHQNIWYELLQSGLNDDLPSWLLDTTSNLITFEEVMRVLVEYCFVETQWATKSHSMHACVHDWTLASLNKMVDSESYWYAFDCVANLIDEEWDFLGHLQHAGLANHAARLTHDWFIQAGILDVIADGRLERAVDIAQLLQGQVRLTAAAVMHQRALAGTEKALGPDHPSTLITVDNLGLLYYDQGKLDEAEQMYMRALAGSEKVLGPDHTSTLSTVNDLGSLYYQQGKLDEAEQMYIRALVGKEKALGPDHTLTLRTVNNLGSLYHKQGKLDEAEQMYIQALAGSEKVLGPDHTSTLSTVNNLGSLYHKQGKLDEAEQMYIRALVGKEKALGPDHTLTLSTVNNFGILYYKQGKLDEAEQMYIRALAGYEKVLGPDHTSTLRTVHNLRILHSEQGKLGSSRAVS</sequence>
<accession>A0A8H7AH68</accession>
<dbReference type="Pfam" id="PF13374">
    <property type="entry name" value="TPR_10"/>
    <property type="match status" value="2"/>
</dbReference>
<dbReference type="Gene3D" id="3.40.50.1580">
    <property type="entry name" value="Nucleoside phosphorylase domain"/>
    <property type="match status" value="1"/>
</dbReference>
<dbReference type="AlphaFoldDB" id="A0A8H7AH68"/>
<evidence type="ECO:0000256" key="1">
    <source>
        <dbReference type="PROSITE-ProRule" id="PRU00339"/>
    </source>
</evidence>
<dbReference type="SUPFAM" id="SSF53167">
    <property type="entry name" value="Purine and uridine phosphorylases"/>
    <property type="match status" value="1"/>
</dbReference>
<gene>
    <name evidence="4" type="ORF">GJ744_009616</name>
</gene>
<evidence type="ECO:0000313" key="5">
    <source>
        <dbReference type="Proteomes" id="UP000606974"/>
    </source>
</evidence>
<evidence type="ECO:0000259" key="3">
    <source>
        <dbReference type="Pfam" id="PF01048"/>
    </source>
</evidence>
<feature type="repeat" description="TPR" evidence="1">
    <location>
        <begin position="842"/>
        <end position="875"/>
    </location>
</feature>
<keyword evidence="1" id="KW-0802">TPR repeat</keyword>
<dbReference type="GO" id="GO:0043531">
    <property type="term" value="F:ADP binding"/>
    <property type="evidence" value="ECO:0007669"/>
    <property type="project" value="InterPro"/>
</dbReference>
<proteinExistence type="predicted"/>
<dbReference type="InterPro" id="IPR042197">
    <property type="entry name" value="Apaf_helical"/>
</dbReference>
<evidence type="ECO:0000259" key="2">
    <source>
        <dbReference type="Pfam" id="PF00931"/>
    </source>
</evidence>
<dbReference type="Gene3D" id="1.10.8.430">
    <property type="entry name" value="Helical domain of apoptotic protease-activating factors"/>
    <property type="match status" value="1"/>
</dbReference>
<feature type="repeat" description="TPR" evidence="1">
    <location>
        <begin position="800"/>
        <end position="833"/>
    </location>
</feature>
<dbReference type="InterPro" id="IPR053137">
    <property type="entry name" value="NLR-like"/>
</dbReference>
<dbReference type="InterPro" id="IPR035994">
    <property type="entry name" value="Nucleoside_phosphorylase_sf"/>
</dbReference>